<sequence length="169" mass="19187">MIYLRQAGPKDLRAIMAIIQEARLFLANSGSDQWQGVYPAVADIEHDFEQAQGYVLVVDQVIAGYCALIPGEDPAYTQIKNGAWSNPNLDYIAIHRIALADAFRGRSLTRYLFTAIFSLMSAQGYRDFRVDTHPLNQVMQRVFEREGFIQKGLVEIEGERLAYQLEVEK</sequence>
<feature type="domain" description="N-acetyltransferase" evidence="1">
    <location>
        <begin position="2"/>
        <end position="168"/>
    </location>
</feature>
<dbReference type="GO" id="GO:0016747">
    <property type="term" value="F:acyltransferase activity, transferring groups other than amino-acyl groups"/>
    <property type="evidence" value="ECO:0007669"/>
    <property type="project" value="InterPro"/>
</dbReference>
<dbReference type="InterPro" id="IPR000182">
    <property type="entry name" value="GNAT_dom"/>
</dbReference>
<dbReference type="AlphaFoldDB" id="A0AA45KGB3"/>
<dbReference type="PROSITE" id="PS51186">
    <property type="entry name" value="GNAT"/>
    <property type="match status" value="1"/>
</dbReference>
<dbReference type="Gene3D" id="3.40.630.30">
    <property type="match status" value="1"/>
</dbReference>
<evidence type="ECO:0000313" key="3">
    <source>
        <dbReference type="Proteomes" id="UP000663608"/>
    </source>
</evidence>
<dbReference type="EMBL" id="CP070872">
    <property type="protein sequence ID" value="QSE76823.1"/>
    <property type="molecule type" value="Genomic_DNA"/>
</dbReference>
<dbReference type="KEGG" id="lti:JW886_00570"/>
<evidence type="ECO:0000313" key="2">
    <source>
        <dbReference type="EMBL" id="QSE76823.1"/>
    </source>
</evidence>
<reference evidence="2 3" key="1">
    <citation type="submission" date="2021-02" db="EMBL/GenBank/DDBJ databases">
        <title>Complete genome sequence of Lactococcus lactis strain K_LL004.</title>
        <authorList>
            <person name="Kim H.B."/>
        </authorList>
    </citation>
    <scope>NUCLEOTIDE SEQUENCE [LARGE SCALE GENOMIC DNA]</scope>
    <source>
        <strain evidence="2 3">K_LL004</strain>
    </source>
</reference>
<accession>A0AA45KGB3</accession>
<dbReference type="InterPro" id="IPR016181">
    <property type="entry name" value="Acyl_CoA_acyltransferase"/>
</dbReference>
<organism evidence="2 3">
    <name type="scientific">Lactococcus taiwanensis</name>
    <dbReference type="NCBI Taxonomy" id="1151742"/>
    <lineage>
        <taxon>Bacteria</taxon>
        <taxon>Bacillati</taxon>
        <taxon>Bacillota</taxon>
        <taxon>Bacilli</taxon>
        <taxon>Lactobacillales</taxon>
        <taxon>Streptococcaceae</taxon>
        <taxon>Lactococcus</taxon>
    </lineage>
</organism>
<proteinExistence type="predicted"/>
<gene>
    <name evidence="2" type="ORF">JW886_00570</name>
</gene>
<dbReference type="RefSeq" id="WP_205872046.1">
    <property type="nucleotide sequence ID" value="NZ_CP070872.1"/>
</dbReference>
<dbReference type="Proteomes" id="UP000663608">
    <property type="component" value="Chromosome"/>
</dbReference>
<dbReference type="SUPFAM" id="SSF55729">
    <property type="entry name" value="Acyl-CoA N-acyltransferases (Nat)"/>
    <property type="match status" value="1"/>
</dbReference>
<evidence type="ECO:0000259" key="1">
    <source>
        <dbReference type="PROSITE" id="PS51186"/>
    </source>
</evidence>
<dbReference type="Pfam" id="PF00583">
    <property type="entry name" value="Acetyltransf_1"/>
    <property type="match status" value="1"/>
</dbReference>
<protein>
    <submittedName>
        <fullName evidence="2">GNAT family N-acetyltransferase</fullName>
    </submittedName>
</protein>
<keyword evidence="3" id="KW-1185">Reference proteome</keyword>
<name>A0AA45KGB3_9LACT</name>